<organism evidence="1 2">
    <name type="scientific">Burkholderia phage BcepSauron</name>
    <dbReference type="NCBI Taxonomy" id="2530033"/>
    <lineage>
        <taxon>Viruses</taxon>
        <taxon>Duplodnaviria</taxon>
        <taxon>Heunggongvirae</taxon>
        <taxon>Uroviricota</taxon>
        <taxon>Caudoviricetes</taxon>
        <taxon>Sarumanvirus</taxon>
        <taxon>Sarumanvirus bcepsauron</taxon>
    </lineage>
</organism>
<protein>
    <submittedName>
        <fullName evidence="1">Uncharacterized protein</fullName>
    </submittedName>
</protein>
<name>A0A482MLL6_9CAUD</name>
<evidence type="ECO:0000313" key="1">
    <source>
        <dbReference type="EMBL" id="QBQ74528.1"/>
    </source>
</evidence>
<gene>
    <name evidence="1" type="ORF">BcepSauron_148</name>
</gene>
<reference evidence="1 2" key="1">
    <citation type="submission" date="2019-02" db="EMBL/GenBank/DDBJ databases">
        <title>Complete genome sequence of Burkholderia cenocepacia phage BcepSauron.</title>
        <authorList>
            <person name="Park K."/>
            <person name="Gonzalez C."/>
            <person name="Liu M."/>
            <person name="Gill J."/>
        </authorList>
    </citation>
    <scope>NUCLEOTIDE SEQUENCE [LARGE SCALE GENOMIC DNA]</scope>
</reference>
<sequence>MGARRAGYEAYWDGVRQHENPESGVARSLWLNGWERARDLDDSLNPELGFEKCDPAPSREGREISPAMALFLTSPQGRIRFVPSEWVCATSATQQEAA</sequence>
<accession>A0A482MLL6</accession>
<evidence type="ECO:0000313" key="2">
    <source>
        <dbReference type="Proteomes" id="UP000301424"/>
    </source>
</evidence>
<proteinExistence type="predicted"/>
<dbReference type="Proteomes" id="UP000301424">
    <property type="component" value="Segment"/>
</dbReference>
<keyword evidence="2" id="KW-1185">Reference proteome</keyword>
<dbReference type="EMBL" id="MK552141">
    <property type="protein sequence ID" value="QBQ74528.1"/>
    <property type="molecule type" value="Genomic_DNA"/>
</dbReference>